<dbReference type="KEGG" id="madi:A7U43_19865"/>
<evidence type="ECO:0000256" key="1">
    <source>
        <dbReference type="SAM" id="MobiDB-lite"/>
    </source>
</evidence>
<gene>
    <name evidence="2" type="ORF">A7U43_19865</name>
</gene>
<protein>
    <submittedName>
        <fullName evidence="2">Uncharacterized protein</fullName>
    </submittedName>
</protein>
<reference evidence="2 3" key="1">
    <citation type="submission" date="2016-05" db="EMBL/GenBank/DDBJ databases">
        <title>Complete genome sequence of a phthalic acid esters degrading Mycobacterium sp. YC-RL4.</title>
        <authorList>
            <person name="Ren L."/>
            <person name="Fan S."/>
            <person name="Ruth N."/>
            <person name="Jia Y."/>
            <person name="Wang J."/>
            <person name="Qiao C."/>
        </authorList>
    </citation>
    <scope>NUCLEOTIDE SEQUENCE [LARGE SCALE GENOMIC DNA]</scope>
    <source>
        <strain evidence="2 3">YC-RL4</strain>
    </source>
</reference>
<proteinExistence type="predicted"/>
<dbReference type="AlphaFoldDB" id="A0A172UQ60"/>
<dbReference type="EMBL" id="CP015596">
    <property type="protein sequence ID" value="ANE81241.1"/>
    <property type="molecule type" value="Genomic_DNA"/>
</dbReference>
<dbReference type="Proteomes" id="UP000077143">
    <property type="component" value="Chromosome"/>
</dbReference>
<evidence type="ECO:0000313" key="2">
    <source>
        <dbReference type="EMBL" id="ANE81241.1"/>
    </source>
</evidence>
<feature type="region of interest" description="Disordered" evidence="1">
    <location>
        <begin position="119"/>
        <end position="155"/>
    </location>
</feature>
<evidence type="ECO:0000313" key="3">
    <source>
        <dbReference type="Proteomes" id="UP000077143"/>
    </source>
</evidence>
<keyword evidence="3" id="KW-1185">Reference proteome</keyword>
<name>A0A172UQ60_9MYCO</name>
<sequence length="194" mass="21948">MWVSMDASSDALDVQEKIYKSERRDIAFNAFEESQDAFDSMVVEMRQRAKSSTTYSEIDRAFDEINRTIAAVEQRKWQLYGSIFEKEVTILSELDRNMYDIRRAFVGVFRATGSVGTPSEIGPSEISGAAARVSPVVSEDTPQSDPQTASSTVSPYADPAYESALHKMQQLVEDRNSIKMQLYIEFFALKEQLK</sequence>
<accession>A0A172UQ60</accession>
<feature type="compositionally biased region" description="Polar residues" evidence="1">
    <location>
        <begin position="140"/>
        <end position="154"/>
    </location>
</feature>
<organism evidence="2 3">
    <name type="scientific">Mycobacterium adipatum</name>
    <dbReference type="NCBI Taxonomy" id="1682113"/>
    <lineage>
        <taxon>Bacteria</taxon>
        <taxon>Bacillati</taxon>
        <taxon>Actinomycetota</taxon>
        <taxon>Actinomycetes</taxon>
        <taxon>Mycobacteriales</taxon>
        <taxon>Mycobacteriaceae</taxon>
        <taxon>Mycobacterium</taxon>
    </lineage>
</organism>